<evidence type="ECO:0000259" key="2">
    <source>
        <dbReference type="PROSITE" id="PS51745"/>
    </source>
</evidence>
<dbReference type="GO" id="GO:0031380">
    <property type="term" value="C:nuclear RNA-directed RNA polymerase complex"/>
    <property type="evidence" value="ECO:0007669"/>
    <property type="project" value="TreeGrafter"/>
</dbReference>
<dbReference type="GO" id="GO:0004386">
    <property type="term" value="F:helicase activity"/>
    <property type="evidence" value="ECO:0007669"/>
    <property type="project" value="InterPro"/>
</dbReference>
<feature type="compositionally biased region" description="Basic and acidic residues" evidence="1">
    <location>
        <begin position="1257"/>
        <end position="1270"/>
    </location>
</feature>
<dbReference type="Pfam" id="PF13086">
    <property type="entry name" value="AAA_11"/>
    <property type="match status" value="2"/>
</dbReference>
<dbReference type="CDD" id="cd05992">
    <property type="entry name" value="PB1"/>
    <property type="match status" value="1"/>
</dbReference>
<dbReference type="InterPro" id="IPR027417">
    <property type="entry name" value="P-loop_NTPase"/>
</dbReference>
<dbReference type="InterPro" id="IPR041679">
    <property type="entry name" value="DNA2/NAM7-like_C"/>
</dbReference>
<protein>
    <recommendedName>
        <fullName evidence="2">PB1 domain-containing protein</fullName>
    </recommendedName>
</protein>
<dbReference type="Gene3D" id="3.10.20.90">
    <property type="entry name" value="Phosphatidylinositol 3-kinase Catalytic Subunit, Chain A, domain 1"/>
    <property type="match status" value="1"/>
</dbReference>
<evidence type="ECO:0000313" key="3">
    <source>
        <dbReference type="EMBL" id="OAE30572.1"/>
    </source>
</evidence>
<dbReference type="CDD" id="cd18808">
    <property type="entry name" value="SF1_C_Upf1"/>
    <property type="match status" value="1"/>
</dbReference>
<dbReference type="InterPro" id="IPR000270">
    <property type="entry name" value="PB1_dom"/>
</dbReference>
<dbReference type="PROSITE" id="PS51745">
    <property type="entry name" value="PB1"/>
    <property type="match status" value="1"/>
</dbReference>
<dbReference type="Pfam" id="PF25396">
    <property type="entry name" value="ZNFX1"/>
    <property type="match status" value="1"/>
</dbReference>
<dbReference type="Pfam" id="PF13087">
    <property type="entry name" value="AAA_12"/>
    <property type="match status" value="1"/>
</dbReference>
<comment type="caution">
    <text evidence="3">The sequence shown here is derived from an EMBL/GenBank/DDBJ whole genome shotgun (WGS) entry which is preliminary data.</text>
</comment>
<dbReference type="EMBL" id="LVLJ01001300">
    <property type="protein sequence ID" value="OAE30572.1"/>
    <property type="molecule type" value="Genomic_DNA"/>
</dbReference>
<dbReference type="InterPro" id="IPR053793">
    <property type="entry name" value="PB1-like"/>
</dbReference>
<gene>
    <name evidence="3" type="ORF">AXG93_4877s1260</name>
</gene>
<proteinExistence type="predicted"/>
<feature type="region of interest" description="Disordered" evidence="1">
    <location>
        <begin position="1229"/>
        <end position="1277"/>
    </location>
</feature>
<sequence length="1277" mass="144937">METTSKILVRMKFLNEYKVTVAVKQDEQHFSSMADFEKLLFESFPKSKERCQNLQLPSSQLELQYEDEDGERISIDSDGDLKDAIDWDRGTSFKFRITYKNPEVDGPQPTPPGGGSSSSTSSRQETRCKEPPLPSPWVPTRTSRGGTRGWADPTEGRPQNIYELSSWRSAEGTTSFGRSAAENFSIDELSSWRSADQTTSFRRSAAENFSPLGGRLKAGIWLTNRANQSARQNIVNIRNKGSEYLAIPLLPSQEELLQSGLPSHLPVNQVGMKYSNVSDYLGTHYRLLREDYIHSLRQGIQSFRKQQMSREVRVNHEAKFVTYDCGWDGVDCVMSFPFRRKAVGSESDELKYGALLCISADGFQKSYHFGVVRKCSRKIKGASKVWVRALGTWSERFDFDSKKTYVMVESTTAFFEAYHHVLKALQREEMKTVPFLKYLVHLERHIDPPSYLLGSPDMDRFDFQSVFPELTTHFGTSIIHTLQKWPQLCTRLDAAQWQALEHGLTKELSIIQGPPGTGKTFIGLLIVRLMLANLPLRGSAGTENGARREGPILVICKTNHALDQFLEGIKEFEDKLIRIGGRSKSKVLGSRNLKYLRKELRHSIDPILLGARKDISRQKLEIKSEMCALNDLRKSKYLGKEQLREIALEQQMESLFPCGYDHEKSVQDWLEGAFRPLKRSERRNVPADDTCREHRDRFTSQVSQEKGEELVVEGEDKDCIPDPRQMKSPRSSRSEIVMQDFELTVLTQNMANIELAAERAVHPEDDVVEGKGDDHVSCNVECAAGLPSDVHVDNDSDDARGELRGDLQEGAHDNEPQLADFKDIHNVWVLPLWQRRILHDHWMESTNLKIRKQIKGLLQKYEEVCEEVCELEMEIKLTILRKANVVGFTTTGAARDRDLLTSLNSEIIIVEEAAEVLEAEVLACVTSAVKHLVLIGDHMQLRPSTAVYKLSTENRLDLSMFERLVRGGVEHVTLREQRRMRPSFSKLVKSLYPTLKDHESVSQYEHVRGLGSDLWFFDHTAKEQEQTLTSSRVNATEARLVVELTIYLMKQECYSASEITILSMYAAQISEIDKLLKERVAKRFSVKKKSRPRGKMKEQEDGKADRIRSTDGDVLIPQVRSVDGFQGEESDIIILSLVRSNNVRSAEGEGTIGFLRTSNRVCVALTRARKGLYIFGNAALLAARSTLWREMIDGMRADGVLGSELELVCQNHPDTKTVVAKKADFKQSVHRRLRRSGREDPSYLRPLSTNAVPPKPNGRDLPDALREGLDVRPQMRP</sequence>
<dbReference type="InterPro" id="IPR047187">
    <property type="entry name" value="SF1_C_Upf1"/>
</dbReference>
<reference evidence="3" key="1">
    <citation type="submission" date="2016-03" db="EMBL/GenBank/DDBJ databases">
        <title>Mechanisms controlling the formation of the plant cell surface in tip-growing cells are functionally conserved among land plants.</title>
        <authorList>
            <person name="Honkanen S."/>
            <person name="Jones V.A."/>
            <person name="Morieri G."/>
            <person name="Champion C."/>
            <person name="Hetherington A.J."/>
            <person name="Kelly S."/>
            <person name="Saint-Marcoux D."/>
            <person name="Proust H."/>
            <person name="Prescott H."/>
            <person name="Dolan L."/>
        </authorList>
    </citation>
    <scope>NUCLEOTIDE SEQUENCE [LARGE SCALE GENOMIC DNA]</scope>
    <source>
        <tissue evidence="3">Whole gametophyte</tissue>
    </source>
</reference>
<keyword evidence="4" id="KW-1185">Reference proteome</keyword>
<dbReference type="Pfam" id="PF00564">
    <property type="entry name" value="PB1"/>
    <property type="match status" value="1"/>
</dbReference>
<dbReference type="PANTHER" id="PTHR10887:SF341">
    <property type="entry name" value="NFX1-TYPE ZINC FINGER-CONTAINING PROTEIN 1"/>
    <property type="match status" value="1"/>
</dbReference>
<dbReference type="Gene3D" id="3.40.50.300">
    <property type="entry name" value="P-loop containing nucleotide triphosphate hydrolases"/>
    <property type="match status" value="3"/>
</dbReference>
<dbReference type="SUPFAM" id="SSF52540">
    <property type="entry name" value="P-loop containing nucleoside triphosphate hydrolases"/>
    <property type="match status" value="1"/>
</dbReference>
<organism evidence="3 4">
    <name type="scientific">Marchantia polymorpha subsp. ruderalis</name>
    <dbReference type="NCBI Taxonomy" id="1480154"/>
    <lineage>
        <taxon>Eukaryota</taxon>
        <taxon>Viridiplantae</taxon>
        <taxon>Streptophyta</taxon>
        <taxon>Embryophyta</taxon>
        <taxon>Marchantiophyta</taxon>
        <taxon>Marchantiopsida</taxon>
        <taxon>Marchantiidae</taxon>
        <taxon>Marchantiales</taxon>
        <taxon>Marchantiaceae</taxon>
        <taxon>Marchantia</taxon>
    </lineage>
</organism>
<name>A0A176WDY2_MARPO</name>
<dbReference type="InterPro" id="IPR045055">
    <property type="entry name" value="DNA2/NAM7-like"/>
</dbReference>
<dbReference type="SUPFAM" id="SSF54277">
    <property type="entry name" value="CAD &amp; PB1 domains"/>
    <property type="match status" value="1"/>
</dbReference>
<feature type="region of interest" description="Disordered" evidence="1">
    <location>
        <begin position="99"/>
        <end position="158"/>
    </location>
</feature>
<accession>A0A176WDY2</accession>
<dbReference type="Proteomes" id="UP000077202">
    <property type="component" value="Unassembled WGS sequence"/>
</dbReference>
<feature type="domain" description="PB1" evidence="2">
    <location>
        <begin position="4"/>
        <end position="102"/>
    </location>
</feature>
<dbReference type="InterPro" id="IPR057373">
    <property type="entry name" value="ZNFX1"/>
</dbReference>
<dbReference type="GO" id="GO:0031048">
    <property type="term" value="P:regulatory ncRNA-mediated heterochromatin formation"/>
    <property type="evidence" value="ECO:0007669"/>
    <property type="project" value="TreeGrafter"/>
</dbReference>
<dbReference type="PANTHER" id="PTHR10887">
    <property type="entry name" value="DNA2/NAM7 HELICASE FAMILY"/>
    <property type="match status" value="1"/>
</dbReference>
<evidence type="ECO:0000313" key="4">
    <source>
        <dbReference type="Proteomes" id="UP000077202"/>
    </source>
</evidence>
<dbReference type="InterPro" id="IPR041677">
    <property type="entry name" value="DNA2/NAM7_AAA_11"/>
</dbReference>
<dbReference type="AlphaFoldDB" id="A0A176WDY2"/>
<evidence type="ECO:0000256" key="1">
    <source>
        <dbReference type="SAM" id="MobiDB-lite"/>
    </source>
</evidence>